<keyword evidence="7" id="KW-1185">Reference proteome</keyword>
<dbReference type="PANTHER" id="PTHR45875">
    <property type="entry name" value="METHYLTRANSFERASE N6AMT1"/>
    <property type="match status" value="1"/>
</dbReference>
<dbReference type="GO" id="GO:0003676">
    <property type="term" value="F:nucleic acid binding"/>
    <property type="evidence" value="ECO:0007669"/>
    <property type="project" value="InterPro"/>
</dbReference>
<dbReference type="EMBL" id="SJKB01000040">
    <property type="protein sequence ID" value="TCC44863.1"/>
    <property type="molecule type" value="Genomic_DNA"/>
</dbReference>
<dbReference type="InterPro" id="IPR029063">
    <property type="entry name" value="SAM-dependent_MTases_sf"/>
</dbReference>
<evidence type="ECO:0000313" key="6">
    <source>
        <dbReference type="EMBL" id="TCC44863.1"/>
    </source>
</evidence>
<evidence type="ECO:0000256" key="1">
    <source>
        <dbReference type="ARBA" id="ARBA00006149"/>
    </source>
</evidence>
<dbReference type="Proteomes" id="UP000291144">
    <property type="component" value="Unassembled WGS sequence"/>
</dbReference>
<dbReference type="NCBIfam" id="TIGR00537">
    <property type="entry name" value="hemK_rel_arch"/>
    <property type="match status" value="1"/>
</dbReference>
<dbReference type="InterPro" id="IPR052190">
    <property type="entry name" value="Euk-Arch_PrmC-MTase"/>
</dbReference>
<gene>
    <name evidence="6" type="ORF">E0H73_45075</name>
</gene>
<dbReference type="GO" id="GO:0032259">
    <property type="term" value="P:methylation"/>
    <property type="evidence" value="ECO:0007669"/>
    <property type="project" value="UniProtKB-KW"/>
</dbReference>
<dbReference type="GO" id="GO:0008170">
    <property type="term" value="F:N-methyltransferase activity"/>
    <property type="evidence" value="ECO:0007669"/>
    <property type="project" value="UniProtKB-ARBA"/>
</dbReference>
<dbReference type="PROSITE" id="PS00092">
    <property type="entry name" value="N6_MTASE"/>
    <property type="match status" value="1"/>
</dbReference>
<dbReference type="InterPro" id="IPR002052">
    <property type="entry name" value="DNA_methylase_N6_adenine_CS"/>
</dbReference>
<sequence length="217" mass="23311">MKLVTLPGVFAPISDSWMLADAIRQETVDPGRHALDVCTGSGVLALTAAERGATTTAIDVCRRALLTVRLNALRSGLRIRTLRGRTFAPVAGERFDLIASNPPYVPSPRPDVPRRGASRAWEAGRDGRLVLDALCDAAPAHLRPGGVLLLVQSSLIGTDTTLHRLRRAGLVDVEVRACVRGPLGPLMRAQQAAGTIPSDVDQEDVVVIRARAPRRRK</sequence>
<dbReference type="AlphaFoldDB" id="A0A4R0JDE1"/>
<dbReference type="CDD" id="cd02440">
    <property type="entry name" value="AdoMet_MTases"/>
    <property type="match status" value="1"/>
</dbReference>
<dbReference type="PANTHER" id="PTHR45875:SF1">
    <property type="entry name" value="METHYLTRANSFERASE N6AMT1"/>
    <property type="match status" value="1"/>
</dbReference>
<dbReference type="GO" id="GO:0008757">
    <property type="term" value="F:S-adenosylmethionine-dependent methyltransferase activity"/>
    <property type="evidence" value="ECO:0007669"/>
    <property type="project" value="TreeGrafter"/>
</dbReference>
<keyword evidence="2 6" id="KW-0489">Methyltransferase</keyword>
<accession>A0A4R0JDE1</accession>
<keyword evidence="4" id="KW-0949">S-adenosyl-L-methionine</keyword>
<dbReference type="Gene3D" id="3.40.50.150">
    <property type="entry name" value="Vaccinia Virus protein VP39"/>
    <property type="match status" value="1"/>
</dbReference>
<dbReference type="InterPro" id="IPR004557">
    <property type="entry name" value="PrmC-related"/>
</dbReference>
<dbReference type="OrthoDB" id="8746524at2"/>
<organism evidence="6 7">
    <name type="scientific">Kribbella pittospori</name>
    <dbReference type="NCBI Taxonomy" id="722689"/>
    <lineage>
        <taxon>Bacteria</taxon>
        <taxon>Bacillati</taxon>
        <taxon>Actinomycetota</taxon>
        <taxon>Actinomycetes</taxon>
        <taxon>Propionibacteriales</taxon>
        <taxon>Kribbellaceae</taxon>
        <taxon>Kribbella</taxon>
    </lineage>
</organism>
<dbReference type="SUPFAM" id="SSF53335">
    <property type="entry name" value="S-adenosyl-L-methionine-dependent methyltransferases"/>
    <property type="match status" value="1"/>
</dbReference>
<feature type="domain" description="Methyltransferase small" evidence="5">
    <location>
        <begin position="2"/>
        <end position="104"/>
    </location>
</feature>
<keyword evidence="3 6" id="KW-0808">Transferase</keyword>
<proteinExistence type="inferred from homology"/>
<dbReference type="Pfam" id="PF05175">
    <property type="entry name" value="MTS"/>
    <property type="match status" value="1"/>
</dbReference>
<dbReference type="InterPro" id="IPR007848">
    <property type="entry name" value="Small_mtfrase_dom"/>
</dbReference>
<dbReference type="GO" id="GO:0035657">
    <property type="term" value="C:eRF1 methyltransferase complex"/>
    <property type="evidence" value="ECO:0007669"/>
    <property type="project" value="TreeGrafter"/>
</dbReference>
<reference evidence="6 7" key="1">
    <citation type="submission" date="2019-02" db="EMBL/GenBank/DDBJ databases">
        <title>Kribbella capetownensis sp. nov. and Kribbella speibonae sp. nov., isolated from soil.</title>
        <authorList>
            <person name="Curtis S.M."/>
            <person name="Norton I."/>
            <person name="Everest G.J."/>
            <person name="Meyers P.R."/>
        </authorList>
    </citation>
    <scope>NUCLEOTIDE SEQUENCE [LARGE SCALE GENOMIC DNA]</scope>
    <source>
        <strain evidence="6 7">NRRL B-24813</strain>
    </source>
</reference>
<dbReference type="GO" id="GO:0008276">
    <property type="term" value="F:protein methyltransferase activity"/>
    <property type="evidence" value="ECO:0007669"/>
    <property type="project" value="TreeGrafter"/>
</dbReference>
<evidence type="ECO:0000256" key="4">
    <source>
        <dbReference type="ARBA" id="ARBA00022691"/>
    </source>
</evidence>
<evidence type="ECO:0000256" key="2">
    <source>
        <dbReference type="ARBA" id="ARBA00022603"/>
    </source>
</evidence>
<evidence type="ECO:0000256" key="3">
    <source>
        <dbReference type="ARBA" id="ARBA00022679"/>
    </source>
</evidence>
<comment type="similarity">
    <text evidence="1">Belongs to the eukaryotic/archaeal PrmC-related family.</text>
</comment>
<evidence type="ECO:0000313" key="7">
    <source>
        <dbReference type="Proteomes" id="UP000291144"/>
    </source>
</evidence>
<comment type="caution">
    <text evidence="6">The sequence shown here is derived from an EMBL/GenBank/DDBJ whole genome shotgun (WGS) entry which is preliminary data.</text>
</comment>
<evidence type="ECO:0000259" key="5">
    <source>
        <dbReference type="Pfam" id="PF05175"/>
    </source>
</evidence>
<name>A0A4R0JDE1_9ACTN</name>
<dbReference type="RefSeq" id="WP_131367411.1">
    <property type="nucleotide sequence ID" value="NZ_SJKB01000040.1"/>
</dbReference>
<protein>
    <submittedName>
        <fullName evidence="6">Methyltransferase domain-containing protein</fullName>
    </submittedName>
</protein>